<dbReference type="PANTHER" id="PTHR30189:SF1">
    <property type="entry name" value="LPS-ASSEMBLY PROTEIN LPTD"/>
    <property type="match status" value="1"/>
</dbReference>
<sequence length="929" mass="104904">MLSRFIDILQGKLFLTCSIDKLRSKQIFIWLCSFLLCLLSSPLLAQTPANRPQTPASRDSLNLNLRQDTVTVNNGDTLRRKGDIQTTIKYSATDSVITEVGSQITRLYKDAKVTYGEITLEAAYMEVDMRRSEVYAAGVEDSTGKLVGIPKFKNGAEEYQSEAMKYNFKTKRAIIDKIVTQQGEGFVHGQTVKKDAENNMYVGGGLYTTCNLTHPHFHIRAGKIKVVHEKQIVTGPFNLVINDVPTPLGFAFGIFPFIKKKPNGSSGIIFPVYGEEPRDRGFFLRQGGYYWAASPYFGVSLLGEIYSRGGWGLNLQSQYKRRYSFGGNIDLRFSRRKSGEEGFQSTGEDFWVTWSHVPETRGTGRFSASVNAGTSTFNQRNAYSYGLTQDLSRRINPTFNSNVSYSNSLLKGAVTFGMNARHDMNTVTGVMNMTLPDLNVSVTRIFPFKRQNSVKKAWYETIGFSYQFNGSNRLTNSPLSAATSLAGIPIGNAPEQNDSVIGFNFANLPELWRRAQIGARHTIPVSMSLKLFKYFSLNPSFNYTETWYPQKLDYRFNPTDQTIIIDTLRGFHRSYTYNASAGLTTNIYGLFNINGKRIQAIRHRMTPNVGFSAQPDFSRDRFGFYQNVQIAGTYLTEPEKEQIRKISRFQNTTFGIPGQGRSGSVSFSLTNNFEAKLRPKTDSAGAKPEKVSIIDNFSLNTSYNLAADSLNLSPLNFAARTKILKTDINFNMTVDPYMYRMVNINGTSTAVKVNEFAWNNGKGLGQIVNAGMFFSKSFSPGGEKKRKIEPTEDMTETERDELDRINNNIDQYVDFTIPWSLSFAYSLNYSKPNVQKPIVSQTLSFNGDLKVTDKWKISFNSGYDFVNKGIISTTSLNIHRDLHCWEMVASWIPFGPFQSYTFDLRVKASMLQDLKLSRRRTWYDRAPVN</sequence>
<dbReference type="Proteomes" id="UP001168528">
    <property type="component" value="Unassembled WGS sequence"/>
</dbReference>
<dbReference type="PANTHER" id="PTHR30189">
    <property type="entry name" value="LPS-ASSEMBLY PROTEIN"/>
    <property type="match status" value="1"/>
</dbReference>
<dbReference type="Pfam" id="PF19838">
    <property type="entry name" value="LptD_2"/>
    <property type="match status" value="1"/>
</dbReference>
<dbReference type="RefSeq" id="WP_302038095.1">
    <property type="nucleotide sequence ID" value="NZ_JAUKPO010000006.1"/>
</dbReference>
<name>A0ABT8R9D2_9BACT</name>
<gene>
    <name evidence="2" type="ORF">Q0590_13580</name>
</gene>
<organism evidence="2 3">
    <name type="scientific">Rhodocytophaga aerolata</name>
    <dbReference type="NCBI Taxonomy" id="455078"/>
    <lineage>
        <taxon>Bacteria</taxon>
        <taxon>Pseudomonadati</taxon>
        <taxon>Bacteroidota</taxon>
        <taxon>Cytophagia</taxon>
        <taxon>Cytophagales</taxon>
        <taxon>Rhodocytophagaceae</taxon>
        <taxon>Rhodocytophaga</taxon>
    </lineage>
</organism>
<accession>A0ABT8R9D2</accession>
<evidence type="ECO:0000313" key="2">
    <source>
        <dbReference type="EMBL" id="MDO1447295.1"/>
    </source>
</evidence>
<proteinExistence type="predicted"/>
<dbReference type="InterPro" id="IPR045659">
    <property type="entry name" value="LptD_2"/>
</dbReference>
<dbReference type="InterPro" id="IPR050218">
    <property type="entry name" value="LptD"/>
</dbReference>
<dbReference type="EMBL" id="JAUKPO010000006">
    <property type="protein sequence ID" value="MDO1447295.1"/>
    <property type="molecule type" value="Genomic_DNA"/>
</dbReference>
<evidence type="ECO:0000259" key="1">
    <source>
        <dbReference type="Pfam" id="PF19838"/>
    </source>
</evidence>
<protein>
    <submittedName>
        <fullName evidence="2">LPS assembly protein LptD</fullName>
    </submittedName>
</protein>
<evidence type="ECO:0000313" key="3">
    <source>
        <dbReference type="Proteomes" id="UP001168528"/>
    </source>
</evidence>
<comment type="caution">
    <text evidence="2">The sequence shown here is derived from an EMBL/GenBank/DDBJ whole genome shotgun (WGS) entry which is preliminary data.</text>
</comment>
<keyword evidence="3" id="KW-1185">Reference proteome</keyword>
<reference evidence="2" key="1">
    <citation type="submission" date="2023-07" db="EMBL/GenBank/DDBJ databases">
        <title>The genome sequence of Rhodocytophaga aerolata KACC 12507.</title>
        <authorList>
            <person name="Zhang X."/>
        </authorList>
    </citation>
    <scope>NUCLEOTIDE SEQUENCE</scope>
    <source>
        <strain evidence="2">KACC 12507</strain>
    </source>
</reference>
<feature type="domain" description="LPS-assembly protein LptD central" evidence="1">
    <location>
        <begin position="232"/>
        <end position="737"/>
    </location>
</feature>